<proteinExistence type="predicted"/>
<accession>A0A158IRB7</accession>
<protein>
    <submittedName>
        <fullName evidence="3">Lipoprotein</fullName>
    </submittedName>
</protein>
<keyword evidence="3" id="KW-0449">Lipoprotein</keyword>
<evidence type="ECO:0000313" key="3">
    <source>
        <dbReference type="EMBL" id="SAL59107.1"/>
    </source>
</evidence>
<dbReference type="Pfam" id="PF04366">
    <property type="entry name" value="Ysc84"/>
    <property type="match status" value="1"/>
</dbReference>
<keyword evidence="1" id="KW-0732">Signal</keyword>
<name>A0A158IRB7_9BURK</name>
<feature type="domain" description="Ysc84 actin-binding" evidence="2">
    <location>
        <begin position="100"/>
        <end position="183"/>
    </location>
</feature>
<dbReference type="OrthoDB" id="198978at2"/>
<evidence type="ECO:0000313" key="4">
    <source>
        <dbReference type="Proteomes" id="UP000054683"/>
    </source>
</evidence>
<dbReference type="CDD" id="cd11524">
    <property type="entry name" value="SYLF"/>
    <property type="match status" value="1"/>
</dbReference>
<reference evidence="3 4" key="1">
    <citation type="submission" date="2016-01" db="EMBL/GenBank/DDBJ databases">
        <authorList>
            <person name="Oliw E.H."/>
        </authorList>
    </citation>
    <scope>NUCLEOTIDE SEQUENCE [LARGE SCALE GENOMIC DNA]</scope>
    <source>
        <strain evidence="3">LMG 27134</strain>
    </source>
</reference>
<feature type="chain" id="PRO_5008501972" evidence="1">
    <location>
        <begin position="23"/>
        <end position="187"/>
    </location>
</feature>
<sequence>MARCIRLILVNLLLLLATSCSTSQIPPSSAVDPDLEAKARAALQQLYSTTPNAKLLQARAKAVLVFPEILKAGLIVGAEEGNGVMFGADGRVMGYYNATSVSYGLQAGAQSFQEAMFLTSDSAINYLQTSGGWSIGAGPSVVVVDSGTARSLTSTTLKSDVYAFIYGQQGLMAGVGIQGQKISKLSP</sequence>
<dbReference type="RefSeq" id="WP_062090785.1">
    <property type="nucleotide sequence ID" value="NZ_FCOK02000059.1"/>
</dbReference>
<dbReference type="EMBL" id="FCOK02000059">
    <property type="protein sequence ID" value="SAL59107.1"/>
    <property type="molecule type" value="Genomic_DNA"/>
</dbReference>
<dbReference type="PROSITE" id="PS51257">
    <property type="entry name" value="PROKAR_LIPOPROTEIN"/>
    <property type="match status" value="1"/>
</dbReference>
<evidence type="ECO:0000256" key="1">
    <source>
        <dbReference type="SAM" id="SignalP"/>
    </source>
</evidence>
<organism evidence="3 4">
    <name type="scientific">Caballeronia udeis</name>
    <dbReference type="NCBI Taxonomy" id="1232866"/>
    <lineage>
        <taxon>Bacteria</taxon>
        <taxon>Pseudomonadati</taxon>
        <taxon>Pseudomonadota</taxon>
        <taxon>Betaproteobacteria</taxon>
        <taxon>Burkholderiales</taxon>
        <taxon>Burkholderiaceae</taxon>
        <taxon>Caballeronia</taxon>
    </lineage>
</organism>
<feature type="signal peptide" evidence="1">
    <location>
        <begin position="1"/>
        <end position="22"/>
    </location>
</feature>
<evidence type="ECO:0000259" key="2">
    <source>
        <dbReference type="Pfam" id="PF04366"/>
    </source>
</evidence>
<dbReference type="InterPro" id="IPR007461">
    <property type="entry name" value="Ysc84_actin-binding"/>
</dbReference>
<dbReference type="Proteomes" id="UP000054683">
    <property type="component" value="Unassembled WGS sequence"/>
</dbReference>
<dbReference type="AlphaFoldDB" id="A0A158IRB7"/>
<gene>
    <name evidence="3" type="ORF">AWB69_06524</name>
</gene>